<dbReference type="EMBL" id="CACSIP010000050">
    <property type="protein sequence ID" value="CAA0133802.1"/>
    <property type="molecule type" value="Genomic_DNA"/>
</dbReference>
<proteinExistence type="predicted"/>
<name>A0A5S9NL96_MYCVN</name>
<dbReference type="InterPro" id="IPR000182">
    <property type="entry name" value="GNAT_dom"/>
</dbReference>
<dbReference type="PANTHER" id="PTHR43072:SF54">
    <property type="entry name" value="GCN5-RELATED N-ACETYLTRANSFERASE"/>
    <property type="match status" value="1"/>
</dbReference>
<accession>A0A5S9NL96</accession>
<dbReference type="PIRSF" id="PIRSF021603">
    <property type="entry name" value="UCP21603_acetyltransf"/>
    <property type="match status" value="1"/>
</dbReference>
<dbReference type="Pfam" id="PF08445">
    <property type="entry name" value="FR47"/>
    <property type="match status" value="1"/>
</dbReference>
<dbReference type="InterPro" id="IPR016181">
    <property type="entry name" value="Acyl_CoA_acyltransferase"/>
</dbReference>
<evidence type="ECO:0000313" key="3">
    <source>
        <dbReference type="EMBL" id="CAA0133802.1"/>
    </source>
</evidence>
<dbReference type="RefSeq" id="WP_159228953.1">
    <property type="nucleotide sequence ID" value="NZ_CACSIP010000002.1"/>
</dbReference>
<dbReference type="SUPFAM" id="SSF55729">
    <property type="entry name" value="Acyl-CoA N-acyltransferases (Nat)"/>
    <property type="match status" value="1"/>
</dbReference>
<dbReference type="EMBL" id="CACSIP010000002">
    <property type="protein sequence ID" value="CAA0089758.1"/>
    <property type="molecule type" value="Genomic_DNA"/>
</dbReference>
<feature type="domain" description="N-acetyltransferase" evidence="1">
    <location>
        <begin position="146"/>
        <end position="287"/>
    </location>
</feature>
<keyword evidence="2" id="KW-0808">Transferase</keyword>
<gene>
    <name evidence="2" type="primary">mshD_2</name>
    <name evidence="3" type="synonym">mshD_3</name>
    <name evidence="2" type="ORF">AELLOGFF_02622</name>
    <name evidence="3" type="ORF">AELLOGFF_06213</name>
</gene>
<keyword evidence="4" id="KW-1185">Reference proteome</keyword>
<dbReference type="Proteomes" id="UP000430146">
    <property type="component" value="Unassembled WGS sequence"/>
</dbReference>
<reference evidence="2 4" key="1">
    <citation type="submission" date="2019-11" db="EMBL/GenBank/DDBJ databases">
        <authorList>
            <person name="Holert J."/>
        </authorList>
    </citation>
    <scope>NUCLEOTIDE SEQUENCE [LARGE SCALE GENOMIC DNA]</scope>
    <source>
        <strain evidence="2">BC8_1</strain>
    </source>
</reference>
<dbReference type="EC" id="2.3.1.189" evidence="2"/>
<dbReference type="InterPro" id="IPR025289">
    <property type="entry name" value="DUF4081"/>
</dbReference>
<protein>
    <submittedName>
        <fullName evidence="2">Mycothiol acetyltransferase</fullName>
        <ecNumber evidence="2">2.3.1.189</ecNumber>
    </submittedName>
</protein>
<dbReference type="PANTHER" id="PTHR43072">
    <property type="entry name" value="N-ACETYLTRANSFERASE"/>
    <property type="match status" value="1"/>
</dbReference>
<evidence type="ECO:0000313" key="4">
    <source>
        <dbReference type="Proteomes" id="UP000430146"/>
    </source>
</evidence>
<evidence type="ECO:0000259" key="1">
    <source>
        <dbReference type="PROSITE" id="PS51186"/>
    </source>
</evidence>
<organism evidence="2 4">
    <name type="scientific">Mycolicibacterium vanbaalenii</name>
    <name type="common">Mycobacterium vanbaalenii</name>
    <dbReference type="NCBI Taxonomy" id="110539"/>
    <lineage>
        <taxon>Bacteria</taxon>
        <taxon>Bacillati</taxon>
        <taxon>Actinomycetota</taxon>
        <taxon>Actinomycetes</taxon>
        <taxon>Mycobacteriales</taxon>
        <taxon>Mycobacteriaceae</taxon>
        <taxon>Mycolicibacterium</taxon>
    </lineage>
</organism>
<dbReference type="AlphaFoldDB" id="A0A5S9NL96"/>
<dbReference type="Pfam" id="PF13312">
    <property type="entry name" value="DUF4081"/>
    <property type="match status" value="1"/>
</dbReference>
<keyword evidence="2" id="KW-0012">Acyltransferase</keyword>
<dbReference type="PROSITE" id="PS51186">
    <property type="entry name" value="GNAT"/>
    <property type="match status" value="1"/>
</dbReference>
<sequence>MSAPPLFRLVDERRVSVLRDVRDMSAVRQVLDSDPVAACMVASRVAEYGIEPAGIGGELWTRRRASESLCYAGANLIPLRGGRTDLNAFADKAMSQARRCSSLVGRAELVLPMWQRLEHVWGPARDVRDHQPLMALSAAPICAVDPEVRPVRIDELDAYLVAAVDMFIGEVGIDPRAGDGGRGYRRRVAGLIAAGRAWARFERGQVVFKAEVGSQSPAVGQIQGVWVHPDWRGRGLGTAGTAALAAAVVGSGRIASLYVNSFNTVARATYARIGFTEVGSFATVLLD</sequence>
<dbReference type="InterPro" id="IPR016794">
    <property type="entry name" value="UCP21603_acetyltransf"/>
</dbReference>
<dbReference type="InterPro" id="IPR013653">
    <property type="entry name" value="GCN5-like_dom"/>
</dbReference>
<evidence type="ECO:0000313" key="2">
    <source>
        <dbReference type="EMBL" id="CAA0089758.1"/>
    </source>
</evidence>
<dbReference type="OrthoDB" id="5241264at2"/>
<dbReference type="GO" id="GO:0035447">
    <property type="term" value="F:mycothiol synthase activity"/>
    <property type="evidence" value="ECO:0007669"/>
    <property type="project" value="UniProtKB-EC"/>
</dbReference>
<dbReference type="Gene3D" id="3.40.630.30">
    <property type="match status" value="1"/>
</dbReference>